<name>A0A914D8U9_9BILA</name>
<dbReference type="WBParaSite" id="ACRNAN_scaffold198.g30743.t1">
    <property type="protein sequence ID" value="ACRNAN_scaffold198.g30743.t1"/>
    <property type="gene ID" value="ACRNAN_scaffold198.g30743"/>
</dbReference>
<dbReference type="AlphaFoldDB" id="A0A914D8U9"/>
<accession>A0A914D8U9</accession>
<feature type="signal peptide" evidence="1">
    <location>
        <begin position="1"/>
        <end position="18"/>
    </location>
</feature>
<organism evidence="2 3">
    <name type="scientific">Acrobeloides nanus</name>
    <dbReference type="NCBI Taxonomy" id="290746"/>
    <lineage>
        <taxon>Eukaryota</taxon>
        <taxon>Metazoa</taxon>
        <taxon>Ecdysozoa</taxon>
        <taxon>Nematoda</taxon>
        <taxon>Chromadorea</taxon>
        <taxon>Rhabditida</taxon>
        <taxon>Tylenchina</taxon>
        <taxon>Cephalobomorpha</taxon>
        <taxon>Cephaloboidea</taxon>
        <taxon>Cephalobidae</taxon>
        <taxon>Acrobeloides</taxon>
    </lineage>
</organism>
<evidence type="ECO:0000313" key="2">
    <source>
        <dbReference type="Proteomes" id="UP000887540"/>
    </source>
</evidence>
<keyword evidence="1" id="KW-0732">Signal</keyword>
<keyword evidence="2" id="KW-1185">Reference proteome</keyword>
<protein>
    <submittedName>
        <fullName evidence="3">Uncharacterized protein</fullName>
    </submittedName>
</protein>
<evidence type="ECO:0000313" key="3">
    <source>
        <dbReference type="WBParaSite" id="ACRNAN_scaffold198.g30743.t1"/>
    </source>
</evidence>
<dbReference type="Proteomes" id="UP000887540">
    <property type="component" value="Unplaced"/>
</dbReference>
<proteinExistence type="predicted"/>
<sequence length="74" mass="8560">MAYSNILIFLLIIGVVFCKHKPNSLKTLEDILDIASQKFSPSHQEYESPAIKEQKTFIPISIRTLYRPGHRILF</sequence>
<evidence type="ECO:0000256" key="1">
    <source>
        <dbReference type="SAM" id="SignalP"/>
    </source>
</evidence>
<feature type="chain" id="PRO_5037539934" evidence="1">
    <location>
        <begin position="19"/>
        <end position="74"/>
    </location>
</feature>
<reference evidence="3" key="1">
    <citation type="submission" date="2022-11" db="UniProtKB">
        <authorList>
            <consortium name="WormBaseParasite"/>
        </authorList>
    </citation>
    <scope>IDENTIFICATION</scope>
</reference>